<dbReference type="Pfam" id="PF12277">
    <property type="entry name" value="DUF3618"/>
    <property type="match status" value="1"/>
</dbReference>
<evidence type="ECO:0000313" key="3">
    <source>
        <dbReference type="Proteomes" id="UP001501480"/>
    </source>
</evidence>
<accession>A0ABN2W1W6</accession>
<sequence>MSTDRQELEDQLEQARENLVRDVDALGQKLDVKSRAKAAASDERARRAAVVLAATAVGVVGLVLWRRSR</sequence>
<dbReference type="Proteomes" id="UP001501480">
    <property type="component" value="Unassembled WGS sequence"/>
</dbReference>
<evidence type="ECO:0008006" key="4">
    <source>
        <dbReference type="Google" id="ProtNLM"/>
    </source>
</evidence>
<protein>
    <recommendedName>
        <fullName evidence="4">DUF3618 domain-containing protein</fullName>
    </recommendedName>
</protein>
<gene>
    <name evidence="2" type="ORF">GCM10009821_20710</name>
</gene>
<name>A0ABN2W1W6_9ACTN</name>
<dbReference type="InterPro" id="IPR022062">
    <property type="entry name" value="DUF3618"/>
</dbReference>
<evidence type="ECO:0000256" key="1">
    <source>
        <dbReference type="SAM" id="Phobius"/>
    </source>
</evidence>
<organism evidence="2 3">
    <name type="scientific">Aeromicrobium halocynthiae</name>
    <dbReference type="NCBI Taxonomy" id="560557"/>
    <lineage>
        <taxon>Bacteria</taxon>
        <taxon>Bacillati</taxon>
        <taxon>Actinomycetota</taxon>
        <taxon>Actinomycetes</taxon>
        <taxon>Propionibacteriales</taxon>
        <taxon>Nocardioidaceae</taxon>
        <taxon>Aeromicrobium</taxon>
    </lineage>
</organism>
<keyword evidence="1" id="KW-0812">Transmembrane</keyword>
<reference evidence="2 3" key="1">
    <citation type="journal article" date="2019" name="Int. J. Syst. Evol. Microbiol.">
        <title>The Global Catalogue of Microorganisms (GCM) 10K type strain sequencing project: providing services to taxonomists for standard genome sequencing and annotation.</title>
        <authorList>
            <consortium name="The Broad Institute Genomics Platform"/>
            <consortium name="The Broad Institute Genome Sequencing Center for Infectious Disease"/>
            <person name="Wu L."/>
            <person name="Ma J."/>
        </authorList>
    </citation>
    <scope>NUCLEOTIDE SEQUENCE [LARGE SCALE GENOMIC DNA]</scope>
    <source>
        <strain evidence="2 3">JCM 15749</strain>
    </source>
</reference>
<feature type="transmembrane region" description="Helical" evidence="1">
    <location>
        <begin position="48"/>
        <end position="65"/>
    </location>
</feature>
<keyword evidence="1" id="KW-1133">Transmembrane helix</keyword>
<proteinExistence type="predicted"/>
<dbReference type="EMBL" id="BAAAPY010000007">
    <property type="protein sequence ID" value="GAA2080230.1"/>
    <property type="molecule type" value="Genomic_DNA"/>
</dbReference>
<comment type="caution">
    <text evidence="2">The sequence shown here is derived from an EMBL/GenBank/DDBJ whole genome shotgun (WGS) entry which is preliminary data.</text>
</comment>
<dbReference type="RefSeq" id="WP_344327834.1">
    <property type="nucleotide sequence ID" value="NZ_BAAAPY010000007.1"/>
</dbReference>
<keyword evidence="3" id="KW-1185">Reference proteome</keyword>
<evidence type="ECO:0000313" key="2">
    <source>
        <dbReference type="EMBL" id="GAA2080230.1"/>
    </source>
</evidence>
<keyword evidence="1" id="KW-0472">Membrane</keyword>